<comment type="caution">
    <text evidence="2">The sequence shown here is derived from an EMBL/GenBank/DDBJ whole genome shotgun (WGS) entry which is preliminary data.</text>
</comment>
<feature type="region of interest" description="Disordered" evidence="1">
    <location>
        <begin position="618"/>
        <end position="652"/>
    </location>
</feature>
<evidence type="ECO:0000256" key="1">
    <source>
        <dbReference type="SAM" id="MobiDB-lite"/>
    </source>
</evidence>
<gene>
    <name evidence="2" type="ORF">FGO68_gene8578</name>
</gene>
<accession>A0A8J8NYG1</accession>
<dbReference type="EMBL" id="RRYP01003148">
    <property type="protein sequence ID" value="TNV84091.1"/>
    <property type="molecule type" value="Genomic_DNA"/>
</dbReference>
<proteinExistence type="predicted"/>
<protein>
    <submittedName>
        <fullName evidence="2">Uncharacterized protein</fullName>
    </submittedName>
</protein>
<reference evidence="2" key="1">
    <citation type="submission" date="2019-06" db="EMBL/GenBank/DDBJ databases">
        <authorList>
            <person name="Zheng W."/>
        </authorList>
    </citation>
    <scope>NUCLEOTIDE SEQUENCE</scope>
    <source>
        <strain evidence="2">QDHG01</strain>
    </source>
</reference>
<dbReference type="AlphaFoldDB" id="A0A8J8NYG1"/>
<name>A0A8J8NYG1_HALGN</name>
<keyword evidence="3" id="KW-1185">Reference proteome</keyword>
<sequence>MKEKRTIRKTFRFRLKNIDIGKQVERKHLMTERLFSSLESTGDGISPNQKGGGSLHRYKICSVVRLIKRDKSKTTQGGRALSGNQGKIFTPSIFINDVNPEHFKRNSDINHNLPQISIETHDFGLEDMKDLKQNLIDHEKKTILSTIIPNYQSKSDHLQNPSNCSRFQVRNLLNQNYHALNSQDIPNRLHDDQCPKNDLRCAQEHSSKVSQKVASFCREAVRPCCKPENISAADETQNKGPNFQELNSAQLKREAQISQELPIQSSLKDSLIKSGNLNQMVIMPVSQRILYPSSLQPQPHSNSNSGNANGIQLHNIIGQDTRVQLPSISQLSYLSEAAMPPQFSNDLITQIQKGQGYTSNINDKRAEYTNNRYNNHQVDSTSDHTKEEACLKQAIYSAPEKNTSQLTQGYNQQVEIGKFNEGSFRLQQNSNQDSQQLYLKQPKSLIQQFPTTTSCQDNLQRTGLATPQNYQPAHIQSKYDLFAQQINQSNASPNEAQKIIFGYGIGKDQVPIRADEDQSSRLKLYIPSQIIQESLKNSGYLSNEQPNATHTIKNQKNFGSAQICGQSEWISILPYYQAHQPQIFEPSFFHNTPNQVISEKGNIVSMYENHAQSRFFNPRPTSQLNLPMHNQNPLYEPTSLPQIQSYHTSSNF</sequence>
<evidence type="ECO:0000313" key="2">
    <source>
        <dbReference type="EMBL" id="TNV84091.1"/>
    </source>
</evidence>
<dbReference type="Proteomes" id="UP000785679">
    <property type="component" value="Unassembled WGS sequence"/>
</dbReference>
<evidence type="ECO:0000313" key="3">
    <source>
        <dbReference type="Proteomes" id="UP000785679"/>
    </source>
</evidence>
<organism evidence="2 3">
    <name type="scientific">Halteria grandinella</name>
    <dbReference type="NCBI Taxonomy" id="5974"/>
    <lineage>
        <taxon>Eukaryota</taxon>
        <taxon>Sar</taxon>
        <taxon>Alveolata</taxon>
        <taxon>Ciliophora</taxon>
        <taxon>Intramacronucleata</taxon>
        <taxon>Spirotrichea</taxon>
        <taxon>Stichotrichia</taxon>
        <taxon>Sporadotrichida</taxon>
        <taxon>Halteriidae</taxon>
        <taxon>Halteria</taxon>
    </lineage>
</organism>